<keyword evidence="5 6" id="KW-0472">Membrane</keyword>
<keyword evidence="9" id="KW-1185">Reference proteome</keyword>
<feature type="transmembrane region" description="Helical" evidence="6">
    <location>
        <begin position="84"/>
        <end position="110"/>
    </location>
</feature>
<dbReference type="PROSITE" id="PS50850">
    <property type="entry name" value="MFS"/>
    <property type="match status" value="1"/>
</dbReference>
<keyword evidence="3 6" id="KW-0812">Transmembrane</keyword>
<dbReference type="InterPro" id="IPR036259">
    <property type="entry name" value="MFS_trans_sf"/>
</dbReference>
<feature type="transmembrane region" description="Helical" evidence="6">
    <location>
        <begin position="307"/>
        <end position="328"/>
    </location>
</feature>
<feature type="transmembrane region" description="Helical" evidence="6">
    <location>
        <begin position="340"/>
        <end position="364"/>
    </location>
</feature>
<feature type="transmembrane region" description="Helical" evidence="6">
    <location>
        <begin position="220"/>
        <end position="240"/>
    </location>
</feature>
<evidence type="ECO:0000256" key="2">
    <source>
        <dbReference type="ARBA" id="ARBA00022475"/>
    </source>
</evidence>
<organism evidence="8 9">
    <name type="scientific">Paractinoplanes brasiliensis</name>
    <dbReference type="NCBI Taxonomy" id="52695"/>
    <lineage>
        <taxon>Bacteria</taxon>
        <taxon>Bacillati</taxon>
        <taxon>Actinomycetota</taxon>
        <taxon>Actinomycetes</taxon>
        <taxon>Micromonosporales</taxon>
        <taxon>Micromonosporaceae</taxon>
        <taxon>Paractinoplanes</taxon>
    </lineage>
</organism>
<sequence>MTSLWRNREFTLLWTSQCLSDLGGAIAMLAVPLLVLEVTGSAVQAGAVGTAAQATKLICRLPAGVLADRVNRRRAMLICDVVRLIAFTGLAVAVVLGRATLGTIIVVAVIDAVGGSLFNTTEHASLRSIVPPAQLPAAVARNEARSYATSLAGPPVGGLLFGLGQALPFLGNAVSYLASLIGVAMIRKPLQTARPDNPPRHTKALAEGIRFVFGNPFLRAVLLIAAPLNFALYGSIFTIVVTLQSHRVAPGVIGLTETIVSAGGLIGALAAPALLRRLSFPALIRGLGWAATLFLAVSALLTMSVAAAVPVALAIFVGPACNAALFGYQAAITPDHLQGRVLSVIFLVAMSAAAAAPLLAGVFVTLWSPTISILLFSAAVSASALTATFSPAIRTMRPLEEPVTA</sequence>
<protein>
    <submittedName>
        <fullName evidence="8">Putative MFS family arabinose efflux permease</fullName>
    </submittedName>
</protein>
<dbReference type="AlphaFoldDB" id="A0A4R6JMQ4"/>
<dbReference type="InterPro" id="IPR020846">
    <property type="entry name" value="MFS_dom"/>
</dbReference>
<evidence type="ECO:0000256" key="1">
    <source>
        <dbReference type="ARBA" id="ARBA00004651"/>
    </source>
</evidence>
<evidence type="ECO:0000313" key="8">
    <source>
        <dbReference type="EMBL" id="TDO37664.1"/>
    </source>
</evidence>
<dbReference type="PANTHER" id="PTHR23513:SF6">
    <property type="entry name" value="MAJOR FACILITATOR SUPERFAMILY ASSOCIATED DOMAIN-CONTAINING PROTEIN"/>
    <property type="match status" value="1"/>
</dbReference>
<feature type="domain" description="Major facilitator superfamily (MFS) profile" evidence="7">
    <location>
        <begin position="9"/>
        <end position="395"/>
    </location>
</feature>
<keyword evidence="4 6" id="KW-1133">Transmembrane helix</keyword>
<dbReference type="PANTHER" id="PTHR23513">
    <property type="entry name" value="INTEGRAL MEMBRANE EFFLUX PROTEIN-RELATED"/>
    <property type="match status" value="1"/>
</dbReference>
<dbReference type="Pfam" id="PF07690">
    <property type="entry name" value="MFS_1"/>
    <property type="match status" value="1"/>
</dbReference>
<evidence type="ECO:0000259" key="7">
    <source>
        <dbReference type="PROSITE" id="PS50850"/>
    </source>
</evidence>
<evidence type="ECO:0000256" key="3">
    <source>
        <dbReference type="ARBA" id="ARBA00022692"/>
    </source>
</evidence>
<name>A0A4R6JMQ4_9ACTN</name>
<feature type="transmembrane region" description="Helical" evidence="6">
    <location>
        <begin position="252"/>
        <end position="275"/>
    </location>
</feature>
<evidence type="ECO:0000313" key="9">
    <source>
        <dbReference type="Proteomes" id="UP000294901"/>
    </source>
</evidence>
<accession>A0A4R6JMQ4</accession>
<dbReference type="GO" id="GO:0005886">
    <property type="term" value="C:plasma membrane"/>
    <property type="evidence" value="ECO:0007669"/>
    <property type="project" value="UniProtKB-SubCell"/>
</dbReference>
<comment type="caution">
    <text evidence="8">The sequence shown here is derived from an EMBL/GenBank/DDBJ whole genome shotgun (WGS) entry which is preliminary data.</text>
</comment>
<keyword evidence="2" id="KW-1003">Cell membrane</keyword>
<dbReference type="GO" id="GO:0022857">
    <property type="term" value="F:transmembrane transporter activity"/>
    <property type="evidence" value="ECO:0007669"/>
    <property type="project" value="InterPro"/>
</dbReference>
<evidence type="ECO:0000256" key="6">
    <source>
        <dbReference type="SAM" id="Phobius"/>
    </source>
</evidence>
<dbReference type="EMBL" id="SNWR01000001">
    <property type="protein sequence ID" value="TDO37664.1"/>
    <property type="molecule type" value="Genomic_DNA"/>
</dbReference>
<dbReference type="Proteomes" id="UP000294901">
    <property type="component" value="Unassembled WGS sequence"/>
</dbReference>
<feature type="transmembrane region" description="Helical" evidence="6">
    <location>
        <begin position="370"/>
        <end position="389"/>
    </location>
</feature>
<dbReference type="InterPro" id="IPR011701">
    <property type="entry name" value="MFS"/>
</dbReference>
<proteinExistence type="predicted"/>
<feature type="transmembrane region" description="Helical" evidence="6">
    <location>
        <begin position="282"/>
        <end position="301"/>
    </location>
</feature>
<feature type="transmembrane region" description="Helical" evidence="6">
    <location>
        <begin position="166"/>
        <end position="186"/>
    </location>
</feature>
<dbReference type="CDD" id="cd06173">
    <property type="entry name" value="MFS_MefA_like"/>
    <property type="match status" value="1"/>
</dbReference>
<dbReference type="SUPFAM" id="SSF103473">
    <property type="entry name" value="MFS general substrate transporter"/>
    <property type="match status" value="1"/>
</dbReference>
<comment type="subcellular location">
    <subcellularLocation>
        <location evidence="1">Cell membrane</location>
        <topology evidence="1">Multi-pass membrane protein</topology>
    </subcellularLocation>
</comment>
<dbReference type="Gene3D" id="1.20.1250.20">
    <property type="entry name" value="MFS general substrate transporter like domains"/>
    <property type="match status" value="1"/>
</dbReference>
<reference evidence="8 9" key="1">
    <citation type="submission" date="2019-03" db="EMBL/GenBank/DDBJ databases">
        <title>Sequencing the genomes of 1000 actinobacteria strains.</title>
        <authorList>
            <person name="Klenk H.-P."/>
        </authorList>
    </citation>
    <scope>NUCLEOTIDE SEQUENCE [LARGE SCALE GENOMIC DNA]</scope>
    <source>
        <strain evidence="8 9">DSM 43805</strain>
    </source>
</reference>
<dbReference type="OrthoDB" id="4544213at2"/>
<dbReference type="RefSeq" id="WP_133872252.1">
    <property type="nucleotide sequence ID" value="NZ_BOMD01000093.1"/>
</dbReference>
<gene>
    <name evidence="8" type="ORF">C8E87_1297</name>
</gene>
<evidence type="ECO:0000256" key="5">
    <source>
        <dbReference type="ARBA" id="ARBA00023136"/>
    </source>
</evidence>
<evidence type="ECO:0000256" key="4">
    <source>
        <dbReference type="ARBA" id="ARBA00022989"/>
    </source>
</evidence>